<dbReference type="InterPro" id="IPR008928">
    <property type="entry name" value="6-hairpin_glycosidase_sf"/>
</dbReference>
<protein>
    <submittedName>
        <fullName evidence="3">Glycoside hydrolase family 88 protein</fullName>
    </submittedName>
</protein>
<comment type="similarity">
    <text evidence="2">Belongs to the glycosyl hydrolase 88 family.</text>
</comment>
<name>A0ABV9KZU2_9BACT</name>
<dbReference type="Gene3D" id="1.50.10.10">
    <property type="match status" value="1"/>
</dbReference>
<dbReference type="InterPro" id="IPR010905">
    <property type="entry name" value="Glyco_hydro_88"/>
</dbReference>
<evidence type="ECO:0000256" key="2">
    <source>
        <dbReference type="ARBA" id="ARBA00038358"/>
    </source>
</evidence>
<organism evidence="3 4">
    <name type="scientific">Dysgonomonas termitidis</name>
    <dbReference type="NCBI Taxonomy" id="1516126"/>
    <lineage>
        <taxon>Bacteria</taxon>
        <taxon>Pseudomonadati</taxon>
        <taxon>Bacteroidota</taxon>
        <taxon>Bacteroidia</taxon>
        <taxon>Bacteroidales</taxon>
        <taxon>Dysgonomonadaceae</taxon>
        <taxon>Dysgonomonas</taxon>
    </lineage>
</organism>
<dbReference type="EMBL" id="JBHSGN010000117">
    <property type="protein sequence ID" value="MFC4675774.1"/>
    <property type="molecule type" value="Genomic_DNA"/>
</dbReference>
<dbReference type="SUPFAM" id="SSF48208">
    <property type="entry name" value="Six-hairpin glycosidases"/>
    <property type="match status" value="1"/>
</dbReference>
<dbReference type="PANTHER" id="PTHR36845:SF1">
    <property type="entry name" value="HYDROLASE, PUTATIVE (AFU_ORTHOLOGUE AFUA_7G05090)-RELATED"/>
    <property type="match status" value="1"/>
</dbReference>
<dbReference type="InterPro" id="IPR012341">
    <property type="entry name" value="6hp_glycosidase-like_sf"/>
</dbReference>
<dbReference type="RefSeq" id="WP_379999321.1">
    <property type="nucleotide sequence ID" value="NZ_JBHSGN010000117.1"/>
</dbReference>
<evidence type="ECO:0000256" key="1">
    <source>
        <dbReference type="ARBA" id="ARBA00022801"/>
    </source>
</evidence>
<evidence type="ECO:0000313" key="4">
    <source>
        <dbReference type="Proteomes" id="UP001596023"/>
    </source>
</evidence>
<comment type="caution">
    <text evidence="3">The sequence shown here is derived from an EMBL/GenBank/DDBJ whole genome shotgun (WGS) entry which is preliminary data.</text>
</comment>
<keyword evidence="4" id="KW-1185">Reference proteome</keyword>
<dbReference type="InterPro" id="IPR052369">
    <property type="entry name" value="UG_Glycosaminoglycan_Hydrolase"/>
</dbReference>
<dbReference type="Pfam" id="PF07470">
    <property type="entry name" value="Glyco_hydro_88"/>
    <property type="match status" value="1"/>
</dbReference>
<sequence>MKILKHLLVFFIVNLIILPLSIPIHAQPGKNIEKSSFNAARQLNNATVQYRHMIKKLNESGKDQFPRTNNPYLQRLQTSNSSWWCSGFYPGTLFYLYEEMGKKELYDEGLRMLKLLEKEQFNTETHDIGFMMYCSYGNANRISPKPEYKGILINSAKSLITRFNPKVGCIKSHNREPEDFIVIIDNMMNLELLFWATQVTGDSTYYNIAVTHANTTMKNHFRTDNSLYHGINYHPETGKIVYYQGGQGYSQTSAWSRGQSWGLYGFTMMYRFTKDQKYLDTAIKIAEFQFNHPSMPQDLIPYWDFNAPDIPDSLCDASAAAINCSGLLELAQYVSPALSQKYENYAKKILIALSSPKYTARPNTNGGFILMHSVGNIPAMTELDVPLTYADYYYVEALKRYRDLNK</sequence>
<dbReference type="PANTHER" id="PTHR36845">
    <property type="entry name" value="HYDROLASE, PUTATIVE (AFU_ORTHOLOGUE AFUA_7G05090)-RELATED"/>
    <property type="match status" value="1"/>
</dbReference>
<dbReference type="GO" id="GO:0016787">
    <property type="term" value="F:hydrolase activity"/>
    <property type="evidence" value="ECO:0007669"/>
    <property type="project" value="UniProtKB-KW"/>
</dbReference>
<proteinExistence type="inferred from homology"/>
<gene>
    <name evidence="3" type="ORF">ACFO6W_18975</name>
</gene>
<keyword evidence="1 3" id="KW-0378">Hydrolase</keyword>
<accession>A0ABV9KZU2</accession>
<evidence type="ECO:0000313" key="3">
    <source>
        <dbReference type="EMBL" id="MFC4675774.1"/>
    </source>
</evidence>
<dbReference type="Proteomes" id="UP001596023">
    <property type="component" value="Unassembled WGS sequence"/>
</dbReference>
<reference evidence="4" key="1">
    <citation type="journal article" date="2019" name="Int. J. Syst. Evol. Microbiol.">
        <title>The Global Catalogue of Microorganisms (GCM) 10K type strain sequencing project: providing services to taxonomists for standard genome sequencing and annotation.</title>
        <authorList>
            <consortium name="The Broad Institute Genomics Platform"/>
            <consortium name="The Broad Institute Genome Sequencing Center for Infectious Disease"/>
            <person name="Wu L."/>
            <person name="Ma J."/>
        </authorList>
    </citation>
    <scope>NUCLEOTIDE SEQUENCE [LARGE SCALE GENOMIC DNA]</scope>
    <source>
        <strain evidence="4">CCUG 66188</strain>
    </source>
</reference>